<comment type="pathway">
    <text evidence="6">Cofactor biosynthesis; NAD(+) biosynthesis; iminoaspartate from L-aspartate (dehydrogenase route): step 1/1.</text>
</comment>
<dbReference type="Proteomes" id="UP000034287">
    <property type="component" value="Unassembled WGS sequence"/>
</dbReference>
<comment type="function">
    <text evidence="6">Specifically catalyzes the NAD or NADP-dependent dehydrogenation of L-aspartate to iminoaspartate.</text>
</comment>
<dbReference type="GO" id="GO:0050661">
    <property type="term" value="F:NADP binding"/>
    <property type="evidence" value="ECO:0007669"/>
    <property type="project" value="UniProtKB-UniRule"/>
</dbReference>
<dbReference type="UniPathway" id="UPA00253">
    <property type="reaction ID" value="UER00456"/>
</dbReference>
<dbReference type="AlphaFoldDB" id="A0A0M2SK04"/>
<sequence>MNIGLIGAGAIGKFLLDEINESAHESLKVTSVLVRNREKYASLESDYGVELFTGTGEFLSSGIDIVVEASTVEAAKELLPGIIKEKDVLLISTGALADEDLVADVTRNANEYDHALHLPSGAIGGLDLLQNAQTFGKLDGVSLETRKPAGSLTDENLGREKVVFEGNAAEAIDKYPKSMNISIILAFAGVGMKDTDVTIIADPEIDRNVHDVKVTGDFGEAEFTFRNNPLPDNPKTSYLAALSVCGTLERIYKNVKIGS</sequence>
<dbReference type="EMBL" id="LAYZ01000004">
    <property type="protein sequence ID" value="KKK34583.1"/>
    <property type="molecule type" value="Genomic_DNA"/>
</dbReference>
<dbReference type="OrthoDB" id="1906017at2"/>
<comment type="catalytic activity">
    <reaction evidence="6">
        <text>L-aspartate + NADP(+) + H2O = oxaloacetate + NH4(+) + NADPH + H(+)</text>
        <dbReference type="Rhea" id="RHEA:11784"/>
        <dbReference type="ChEBI" id="CHEBI:15377"/>
        <dbReference type="ChEBI" id="CHEBI:15378"/>
        <dbReference type="ChEBI" id="CHEBI:16452"/>
        <dbReference type="ChEBI" id="CHEBI:28938"/>
        <dbReference type="ChEBI" id="CHEBI:29991"/>
        <dbReference type="ChEBI" id="CHEBI:57783"/>
        <dbReference type="ChEBI" id="CHEBI:58349"/>
        <dbReference type="EC" id="1.4.1.21"/>
    </reaction>
</comment>
<dbReference type="Pfam" id="PF01958">
    <property type="entry name" value="Asp_DH_C"/>
    <property type="match status" value="1"/>
</dbReference>
<dbReference type="SUPFAM" id="SSF55347">
    <property type="entry name" value="Glyceraldehyde-3-phosphate dehydrogenase-like, C-terminal domain"/>
    <property type="match status" value="1"/>
</dbReference>
<dbReference type="STRING" id="1432562.WN59_07610"/>
<comment type="miscellaneous">
    <text evidence="6">The iminoaspartate product is unstable in aqueous solution and can decompose to oxaloacetate and ammonia.</text>
</comment>
<dbReference type="GO" id="GO:0033735">
    <property type="term" value="F:aspartate dehydrogenase [NAD(P)+] activity"/>
    <property type="evidence" value="ECO:0007669"/>
    <property type="project" value="UniProtKB-EC"/>
</dbReference>
<evidence type="ECO:0000313" key="10">
    <source>
        <dbReference type="Proteomes" id="UP000034287"/>
    </source>
</evidence>
<dbReference type="InterPro" id="IPR020626">
    <property type="entry name" value="Asp_DH_prok"/>
</dbReference>
<feature type="domain" description="Aspartate/homoserine dehydrogenase NAD-binding" evidence="8">
    <location>
        <begin position="7"/>
        <end position="119"/>
    </location>
</feature>
<comment type="caution">
    <text evidence="9">The sequence shown here is derived from an EMBL/GenBank/DDBJ whole genome shotgun (WGS) entry which is preliminary data.</text>
</comment>
<evidence type="ECO:0000313" key="9">
    <source>
        <dbReference type="EMBL" id="KKK34583.1"/>
    </source>
</evidence>
<dbReference type="PATRIC" id="fig|1432562.3.peg.1518"/>
<comment type="catalytic activity">
    <reaction evidence="6">
        <text>L-aspartate + NAD(+) + H2O = oxaloacetate + NH4(+) + NADH + H(+)</text>
        <dbReference type="Rhea" id="RHEA:11788"/>
        <dbReference type="ChEBI" id="CHEBI:15377"/>
        <dbReference type="ChEBI" id="CHEBI:15378"/>
        <dbReference type="ChEBI" id="CHEBI:16452"/>
        <dbReference type="ChEBI" id="CHEBI:28938"/>
        <dbReference type="ChEBI" id="CHEBI:29991"/>
        <dbReference type="ChEBI" id="CHEBI:57540"/>
        <dbReference type="ChEBI" id="CHEBI:57945"/>
        <dbReference type="EC" id="1.4.1.21"/>
    </reaction>
</comment>
<dbReference type="GO" id="GO:0009435">
    <property type="term" value="P:NAD+ biosynthetic process"/>
    <property type="evidence" value="ECO:0007669"/>
    <property type="project" value="UniProtKB-UniRule"/>
</dbReference>
<dbReference type="Pfam" id="PF03447">
    <property type="entry name" value="NAD_binding_3"/>
    <property type="match status" value="1"/>
</dbReference>
<evidence type="ECO:0000256" key="6">
    <source>
        <dbReference type="HAMAP-Rule" id="MF_01265"/>
    </source>
</evidence>
<dbReference type="InterPro" id="IPR011182">
    <property type="entry name" value="L-Asp_DH"/>
</dbReference>
<evidence type="ECO:0000256" key="3">
    <source>
        <dbReference type="ARBA" id="ARBA00022857"/>
    </source>
</evidence>
<keyword evidence="5 6" id="KW-0520">NAD</keyword>
<dbReference type="Gene3D" id="3.30.360.10">
    <property type="entry name" value="Dihydrodipicolinate Reductase, domain 2"/>
    <property type="match status" value="1"/>
</dbReference>
<dbReference type="InterPro" id="IPR002811">
    <property type="entry name" value="Asp_DH"/>
</dbReference>
<dbReference type="InterPro" id="IPR036291">
    <property type="entry name" value="NAD(P)-bd_dom_sf"/>
</dbReference>
<feature type="domain" description="Aspartate dehydrogenase" evidence="7">
    <location>
        <begin position="159"/>
        <end position="244"/>
    </location>
</feature>
<evidence type="ECO:0000256" key="1">
    <source>
        <dbReference type="ARBA" id="ARBA00008331"/>
    </source>
</evidence>
<keyword evidence="3 6" id="KW-0521">NADP</keyword>
<keyword evidence="4 6" id="KW-0560">Oxidoreductase</keyword>
<evidence type="ECO:0000256" key="2">
    <source>
        <dbReference type="ARBA" id="ARBA00022642"/>
    </source>
</evidence>
<evidence type="ECO:0000256" key="5">
    <source>
        <dbReference type="ARBA" id="ARBA00023027"/>
    </source>
</evidence>
<proteinExistence type="inferred from homology"/>
<dbReference type="PIRSF" id="PIRSF005227">
    <property type="entry name" value="Asp_dh_NAD_syn"/>
    <property type="match status" value="1"/>
</dbReference>
<dbReference type="EC" id="1.4.1.21" evidence="6"/>
<gene>
    <name evidence="6" type="primary">nadX</name>
    <name evidence="9" type="ORF">WN59_07610</name>
</gene>
<dbReference type="Gene3D" id="3.40.50.720">
    <property type="entry name" value="NAD(P)-binding Rossmann-like Domain"/>
    <property type="match status" value="1"/>
</dbReference>
<dbReference type="GO" id="GO:0016639">
    <property type="term" value="F:oxidoreductase activity, acting on the CH-NH2 group of donors, NAD or NADP as acceptor"/>
    <property type="evidence" value="ECO:0007669"/>
    <property type="project" value="UniProtKB-UniRule"/>
</dbReference>
<reference evidence="9 10" key="1">
    <citation type="submission" date="2015-04" db="EMBL/GenBank/DDBJ databases">
        <title>Taxonomic description and genome sequence of Salinicoccus sediminis sp. nov., a novel hyper halotolerant bacterium isolated from marine sediment.</title>
        <authorList>
            <person name="Mathan Kumar R."/>
            <person name="Kaur G."/>
            <person name="Kumar N."/>
            <person name="Kumar A."/>
            <person name="Singh N.K."/>
            <person name="Kaur N."/>
            <person name="Mayilraj S."/>
        </authorList>
    </citation>
    <scope>NUCLEOTIDE SEQUENCE [LARGE SCALE GENOMIC DNA]</scope>
    <source>
        <strain evidence="9 10">SV-16</strain>
    </source>
</reference>
<dbReference type="InterPro" id="IPR005106">
    <property type="entry name" value="Asp/hSer_DH_NAD-bd"/>
</dbReference>
<accession>A0A0M2SK04</accession>
<protein>
    <recommendedName>
        <fullName evidence="6">L-aspartate dehydrogenase</fullName>
        <ecNumber evidence="6">1.4.1.21</ecNumber>
    </recommendedName>
</protein>
<dbReference type="HAMAP" id="MF_01265">
    <property type="entry name" value="NadX"/>
    <property type="match status" value="1"/>
</dbReference>
<feature type="active site" evidence="6">
    <location>
        <position position="210"/>
    </location>
</feature>
<organism evidence="9 10">
    <name type="scientific">Salinicoccus sediminis</name>
    <dbReference type="NCBI Taxonomy" id="1432562"/>
    <lineage>
        <taxon>Bacteria</taxon>
        <taxon>Bacillati</taxon>
        <taxon>Bacillota</taxon>
        <taxon>Bacilli</taxon>
        <taxon>Bacillales</taxon>
        <taxon>Staphylococcaceae</taxon>
        <taxon>Salinicoccus</taxon>
    </lineage>
</organism>
<name>A0A0M2SK04_9STAP</name>
<keyword evidence="10" id="KW-1185">Reference proteome</keyword>
<evidence type="ECO:0000259" key="7">
    <source>
        <dbReference type="Pfam" id="PF01958"/>
    </source>
</evidence>
<evidence type="ECO:0000259" key="8">
    <source>
        <dbReference type="Pfam" id="PF03447"/>
    </source>
</evidence>
<dbReference type="PANTHER" id="PTHR31873">
    <property type="entry name" value="L-ASPARTATE DEHYDROGENASE-RELATED"/>
    <property type="match status" value="1"/>
</dbReference>
<evidence type="ECO:0000256" key="4">
    <source>
        <dbReference type="ARBA" id="ARBA00023002"/>
    </source>
</evidence>
<dbReference type="RefSeq" id="WP_046515254.1">
    <property type="nucleotide sequence ID" value="NZ_LAYZ01000004.1"/>
</dbReference>
<dbReference type="PANTHER" id="PTHR31873:SF6">
    <property type="entry name" value="ASPARTATE DEHYDROGENASE DOMAIN-CONTAINING PROTEIN"/>
    <property type="match status" value="1"/>
</dbReference>
<feature type="binding site" evidence="6">
    <location>
        <position position="122"/>
    </location>
    <ligand>
        <name>NAD(+)</name>
        <dbReference type="ChEBI" id="CHEBI:57540"/>
    </ligand>
</feature>
<dbReference type="SUPFAM" id="SSF51735">
    <property type="entry name" value="NAD(P)-binding Rossmann-fold domains"/>
    <property type="match status" value="1"/>
</dbReference>
<comment type="similarity">
    <text evidence="1 6">Belongs to the L-aspartate dehydrogenase family.</text>
</comment>
<feature type="binding site" evidence="6">
    <location>
        <position position="180"/>
    </location>
    <ligand>
        <name>NAD(+)</name>
        <dbReference type="ChEBI" id="CHEBI:57540"/>
    </ligand>
</feature>
<keyword evidence="2 6" id="KW-0662">Pyridine nucleotide biosynthesis</keyword>
<dbReference type="GO" id="GO:0051287">
    <property type="term" value="F:NAD binding"/>
    <property type="evidence" value="ECO:0007669"/>
    <property type="project" value="UniProtKB-UniRule"/>
</dbReference>